<reference evidence="2 3" key="1">
    <citation type="submission" date="2015-09" db="EMBL/GenBank/DDBJ databases">
        <authorList>
            <consortium name="Swine Surveillance"/>
        </authorList>
    </citation>
    <scope>NUCLEOTIDE SEQUENCE [LARGE SCALE GENOMIC DNA]</scope>
    <source>
        <strain evidence="2 3">CECT 5294</strain>
    </source>
</reference>
<dbReference type="InterPro" id="IPR006157">
    <property type="entry name" value="FolB_dom"/>
</dbReference>
<evidence type="ECO:0000313" key="3">
    <source>
        <dbReference type="Proteomes" id="UP000051298"/>
    </source>
</evidence>
<name>A0A0P1F0I6_9RHOB</name>
<evidence type="ECO:0000313" key="2">
    <source>
        <dbReference type="EMBL" id="CUH60965.1"/>
    </source>
</evidence>
<dbReference type="RefSeq" id="WP_058123827.1">
    <property type="nucleotide sequence ID" value="NZ_CYRX01000031.1"/>
</dbReference>
<protein>
    <submittedName>
        <fullName evidence="2">Dihydroneopterin aldolase</fullName>
    </submittedName>
</protein>
<gene>
    <name evidence="2" type="ORF">THS5294_02263</name>
</gene>
<feature type="domain" description="Dihydroneopterin aldolase/epimerase" evidence="1">
    <location>
        <begin position="7"/>
        <end position="118"/>
    </location>
</feature>
<dbReference type="SUPFAM" id="SSF55620">
    <property type="entry name" value="Tetrahydrobiopterin biosynthesis enzymes-like"/>
    <property type="match status" value="1"/>
</dbReference>
<sequence length="130" mass="14372">MTATSTIELRDMILPTDIGTYGPDEPVPDHHLLDLTLSVAPARVLIPNDEMDHVFDYDPLIAAVQTLAKTGHRETQEWLITQIAQLCATFDDIQGVDICLRKFPVAHASGTLGVRLTLQQDDLTALRDPQ</sequence>
<dbReference type="AlphaFoldDB" id="A0A0P1F0I6"/>
<dbReference type="GO" id="GO:0004150">
    <property type="term" value="F:dihydroneopterin aldolase activity"/>
    <property type="evidence" value="ECO:0007669"/>
    <property type="project" value="InterPro"/>
</dbReference>
<dbReference type="GO" id="GO:0006760">
    <property type="term" value="P:folic acid-containing compound metabolic process"/>
    <property type="evidence" value="ECO:0007669"/>
    <property type="project" value="InterPro"/>
</dbReference>
<dbReference type="InterPro" id="IPR043133">
    <property type="entry name" value="GTP-CH-I_C/QueF"/>
</dbReference>
<dbReference type="Proteomes" id="UP000051298">
    <property type="component" value="Unassembled WGS sequence"/>
</dbReference>
<dbReference type="STRING" id="266809.PM03_10480"/>
<dbReference type="SMART" id="SM00905">
    <property type="entry name" value="FolB"/>
    <property type="match status" value="1"/>
</dbReference>
<dbReference type="EMBL" id="CYRX01000031">
    <property type="protein sequence ID" value="CUH60965.1"/>
    <property type="molecule type" value="Genomic_DNA"/>
</dbReference>
<evidence type="ECO:0000259" key="1">
    <source>
        <dbReference type="SMART" id="SM00905"/>
    </source>
</evidence>
<dbReference type="eggNOG" id="COG1539">
    <property type="taxonomic scope" value="Bacteria"/>
</dbReference>
<proteinExistence type="predicted"/>
<organism evidence="2 3">
    <name type="scientific">Thalassobacter stenotrophicus</name>
    <dbReference type="NCBI Taxonomy" id="266809"/>
    <lineage>
        <taxon>Bacteria</taxon>
        <taxon>Pseudomonadati</taxon>
        <taxon>Pseudomonadota</taxon>
        <taxon>Alphaproteobacteria</taxon>
        <taxon>Rhodobacterales</taxon>
        <taxon>Roseobacteraceae</taxon>
        <taxon>Thalassobacter</taxon>
    </lineage>
</organism>
<dbReference type="Gene3D" id="3.30.1130.10">
    <property type="match status" value="1"/>
</dbReference>
<accession>A0A0P1F0I6</accession>
<dbReference type="Pfam" id="PF02152">
    <property type="entry name" value="FolB"/>
    <property type="match status" value="1"/>
</dbReference>